<evidence type="ECO:0000313" key="1">
    <source>
        <dbReference type="EMBL" id="OXA44555.1"/>
    </source>
</evidence>
<comment type="caution">
    <text evidence="1">The sequence shown here is derived from an EMBL/GenBank/DDBJ whole genome shotgun (WGS) entry which is preliminary data.</text>
</comment>
<reference evidence="1 2" key="1">
    <citation type="submission" date="2015-12" db="EMBL/GenBank/DDBJ databases">
        <title>The genome of Folsomia candida.</title>
        <authorList>
            <person name="Faddeeva A."/>
            <person name="Derks M.F."/>
            <person name="Anvar Y."/>
            <person name="Smit S."/>
            <person name="Van Straalen N."/>
            <person name="Roelofs D."/>
        </authorList>
    </citation>
    <scope>NUCLEOTIDE SEQUENCE [LARGE SCALE GENOMIC DNA]</scope>
    <source>
        <strain evidence="1 2">VU population</strain>
        <tissue evidence="1">Whole body</tissue>
    </source>
</reference>
<dbReference type="STRING" id="158441.A0A226DG53"/>
<dbReference type="Proteomes" id="UP000198287">
    <property type="component" value="Unassembled WGS sequence"/>
</dbReference>
<protein>
    <recommendedName>
        <fullName evidence="3">RNA-directed DNA polymerase from mobile element jockey</fullName>
    </recommendedName>
</protein>
<dbReference type="EMBL" id="LNIX01000019">
    <property type="protein sequence ID" value="OXA44555.1"/>
    <property type="molecule type" value="Genomic_DNA"/>
</dbReference>
<gene>
    <name evidence="1" type="ORF">Fcan01_21002</name>
</gene>
<evidence type="ECO:0008006" key="3">
    <source>
        <dbReference type="Google" id="ProtNLM"/>
    </source>
</evidence>
<dbReference type="OrthoDB" id="5419617at2759"/>
<keyword evidence="2" id="KW-1185">Reference proteome</keyword>
<accession>A0A226DG53</accession>
<dbReference type="AlphaFoldDB" id="A0A226DG53"/>
<organism evidence="1 2">
    <name type="scientific">Folsomia candida</name>
    <name type="common">Springtail</name>
    <dbReference type="NCBI Taxonomy" id="158441"/>
    <lineage>
        <taxon>Eukaryota</taxon>
        <taxon>Metazoa</taxon>
        <taxon>Ecdysozoa</taxon>
        <taxon>Arthropoda</taxon>
        <taxon>Hexapoda</taxon>
        <taxon>Collembola</taxon>
        <taxon>Entomobryomorpha</taxon>
        <taxon>Isotomoidea</taxon>
        <taxon>Isotomidae</taxon>
        <taxon>Proisotominae</taxon>
        <taxon>Folsomia</taxon>
    </lineage>
</organism>
<sequence length="399" mass="45838">MTTTHDFTPSKVEIDKKLSSRTVMYNFICCDQEIENTSKVFPRYNPRYKCRAYETKFASKHASAQEKSPNARLLKLLTKILPKIMMIGDGPYVVENSKKTPRNEFFHAKYPSKVETGHKSGEKVPQISLIFVQSKDFGLNATTGIENYQTSLRKFRFQWKNISDEVARSSEKSLMADDKKNIKYEMNNGLNSNLSKVSQLYSSGSYLQNFIFFQREGEIVPQQQTTKLLGVIINNKLTWDDQVVSMVSNASKRFWALKAMKKLGFQPNELVAFFKSSIIPVLEYASPVWGHALTTQQIADLENIQCRALKIIFGRRVKILSAEYIELLDKYGLQLLFIFIVEFIRVVPKMVLKLIVDCFIFRNASISMTTLVFGWARTRKSSKFGRSDSITEFMVAELC</sequence>
<evidence type="ECO:0000313" key="2">
    <source>
        <dbReference type="Proteomes" id="UP000198287"/>
    </source>
</evidence>
<proteinExistence type="predicted"/>
<name>A0A226DG53_FOLCA</name>